<reference evidence="2" key="2">
    <citation type="submission" date="2023-06" db="EMBL/GenBank/DDBJ databases">
        <authorList>
            <consortium name="Lawrence Berkeley National Laboratory"/>
            <person name="Haridas S."/>
            <person name="Hensen N."/>
            <person name="Bonometti L."/>
            <person name="Westerberg I."/>
            <person name="Brannstrom I.O."/>
            <person name="Guillou S."/>
            <person name="Cros-Aarteil S."/>
            <person name="Calhoun S."/>
            <person name="Kuo A."/>
            <person name="Mondo S."/>
            <person name="Pangilinan J."/>
            <person name="Riley R."/>
            <person name="Labutti K."/>
            <person name="Andreopoulos B."/>
            <person name="Lipzen A."/>
            <person name="Chen C."/>
            <person name="Yanf M."/>
            <person name="Daum C."/>
            <person name="Ng V."/>
            <person name="Clum A."/>
            <person name="Steindorff A."/>
            <person name="Ohm R."/>
            <person name="Martin F."/>
            <person name="Silar P."/>
            <person name="Natvig D."/>
            <person name="Lalanne C."/>
            <person name="Gautier V."/>
            <person name="Ament-Velasquez S.L."/>
            <person name="Kruys A."/>
            <person name="Hutchinson M.I."/>
            <person name="Powell A.J."/>
            <person name="Barry K."/>
            <person name="Miller A.N."/>
            <person name="Grigoriev I.V."/>
            <person name="Debuchy R."/>
            <person name="Gladieux P."/>
            <person name="Thoren M.H."/>
            <person name="Johannesson H."/>
        </authorList>
    </citation>
    <scope>NUCLEOTIDE SEQUENCE</scope>
    <source>
        <strain evidence="2">CBS 955.72</strain>
    </source>
</reference>
<dbReference type="PANTHER" id="PTHR33112">
    <property type="entry name" value="DOMAIN PROTEIN, PUTATIVE-RELATED"/>
    <property type="match status" value="1"/>
</dbReference>
<feature type="domain" description="Heterokaryon incompatibility" evidence="1">
    <location>
        <begin position="28"/>
        <end position="110"/>
    </location>
</feature>
<dbReference type="InterPro" id="IPR010730">
    <property type="entry name" value="HET"/>
</dbReference>
<dbReference type="EMBL" id="JAUIQD010000007">
    <property type="protein sequence ID" value="KAK3343655.1"/>
    <property type="molecule type" value="Genomic_DNA"/>
</dbReference>
<dbReference type="Pfam" id="PF06985">
    <property type="entry name" value="HET"/>
    <property type="match status" value="1"/>
</dbReference>
<reference evidence="2" key="1">
    <citation type="journal article" date="2023" name="Mol. Phylogenet. Evol.">
        <title>Genome-scale phylogeny and comparative genomics of the fungal order Sordariales.</title>
        <authorList>
            <person name="Hensen N."/>
            <person name="Bonometti L."/>
            <person name="Westerberg I."/>
            <person name="Brannstrom I.O."/>
            <person name="Guillou S."/>
            <person name="Cros-Aarteil S."/>
            <person name="Calhoun S."/>
            <person name="Haridas S."/>
            <person name="Kuo A."/>
            <person name="Mondo S."/>
            <person name="Pangilinan J."/>
            <person name="Riley R."/>
            <person name="LaButti K."/>
            <person name="Andreopoulos B."/>
            <person name="Lipzen A."/>
            <person name="Chen C."/>
            <person name="Yan M."/>
            <person name="Daum C."/>
            <person name="Ng V."/>
            <person name="Clum A."/>
            <person name="Steindorff A."/>
            <person name="Ohm R.A."/>
            <person name="Martin F."/>
            <person name="Silar P."/>
            <person name="Natvig D.O."/>
            <person name="Lalanne C."/>
            <person name="Gautier V."/>
            <person name="Ament-Velasquez S.L."/>
            <person name="Kruys A."/>
            <person name="Hutchinson M.I."/>
            <person name="Powell A.J."/>
            <person name="Barry K."/>
            <person name="Miller A.N."/>
            <person name="Grigoriev I.V."/>
            <person name="Debuchy R."/>
            <person name="Gladieux P."/>
            <person name="Hiltunen Thoren M."/>
            <person name="Johannesson H."/>
        </authorList>
    </citation>
    <scope>NUCLEOTIDE SEQUENCE</scope>
    <source>
        <strain evidence="2">CBS 955.72</strain>
    </source>
</reference>
<proteinExistence type="predicted"/>
<name>A0AAJ0H8B0_9PEZI</name>
<evidence type="ECO:0000259" key="1">
    <source>
        <dbReference type="Pfam" id="PF06985"/>
    </source>
</evidence>
<dbReference type="AlphaFoldDB" id="A0AAJ0H8B0"/>
<gene>
    <name evidence="2" type="ORF">B0T25DRAFT_521764</name>
</gene>
<sequence length="112" mass="12223">MDLTEPPLPCLELLLGRQQRSRQDNKVNLQDRIKKFDIDSLPKTIRDAVHLTRALGERYLFVGAVCIVQPTDGDDGDNDDRTTDLMGNCYGNALCSIAATGAAKGSGGCFHE</sequence>
<evidence type="ECO:0000313" key="3">
    <source>
        <dbReference type="Proteomes" id="UP001275084"/>
    </source>
</evidence>
<evidence type="ECO:0000313" key="2">
    <source>
        <dbReference type="EMBL" id="KAK3343655.1"/>
    </source>
</evidence>
<organism evidence="2 3">
    <name type="scientific">Lasiosphaeria hispida</name>
    <dbReference type="NCBI Taxonomy" id="260671"/>
    <lineage>
        <taxon>Eukaryota</taxon>
        <taxon>Fungi</taxon>
        <taxon>Dikarya</taxon>
        <taxon>Ascomycota</taxon>
        <taxon>Pezizomycotina</taxon>
        <taxon>Sordariomycetes</taxon>
        <taxon>Sordariomycetidae</taxon>
        <taxon>Sordariales</taxon>
        <taxon>Lasiosphaeriaceae</taxon>
        <taxon>Lasiosphaeria</taxon>
    </lineage>
</organism>
<dbReference type="Proteomes" id="UP001275084">
    <property type="component" value="Unassembled WGS sequence"/>
</dbReference>
<dbReference type="PANTHER" id="PTHR33112:SF16">
    <property type="entry name" value="HETEROKARYON INCOMPATIBILITY DOMAIN-CONTAINING PROTEIN"/>
    <property type="match status" value="1"/>
</dbReference>
<accession>A0AAJ0H8B0</accession>
<comment type="caution">
    <text evidence="2">The sequence shown here is derived from an EMBL/GenBank/DDBJ whole genome shotgun (WGS) entry which is preliminary data.</text>
</comment>
<protein>
    <recommendedName>
        <fullName evidence="1">Heterokaryon incompatibility domain-containing protein</fullName>
    </recommendedName>
</protein>
<keyword evidence="3" id="KW-1185">Reference proteome</keyword>